<dbReference type="GO" id="GO:0016579">
    <property type="term" value="P:protein deubiquitination"/>
    <property type="evidence" value="ECO:0007669"/>
    <property type="project" value="InterPro"/>
</dbReference>
<dbReference type="InterPro" id="IPR050164">
    <property type="entry name" value="Peptidase_C19"/>
</dbReference>
<dbReference type="Gene3D" id="3.90.70.10">
    <property type="entry name" value="Cysteine proteinases"/>
    <property type="match status" value="1"/>
</dbReference>
<dbReference type="Ensembl" id="ENSTMTT00000029184.1">
    <property type="protein sequence ID" value="ENSTMTP00000028154.1"/>
    <property type="gene ID" value="ENSTMTG00000020479.1"/>
</dbReference>
<dbReference type="GO" id="GO:0005634">
    <property type="term" value="C:nucleus"/>
    <property type="evidence" value="ECO:0007669"/>
    <property type="project" value="TreeGrafter"/>
</dbReference>
<dbReference type="GO" id="GO:0005829">
    <property type="term" value="C:cytosol"/>
    <property type="evidence" value="ECO:0007669"/>
    <property type="project" value="TreeGrafter"/>
</dbReference>
<keyword evidence="3" id="KW-1185">Reference proteome</keyword>
<dbReference type="PROSITE" id="PS00973">
    <property type="entry name" value="USP_2"/>
    <property type="match status" value="1"/>
</dbReference>
<reference evidence="2" key="1">
    <citation type="submission" date="2025-05" db="UniProtKB">
        <authorList>
            <consortium name="Ensembl"/>
        </authorList>
    </citation>
    <scope>IDENTIFICATION</scope>
</reference>
<dbReference type="InterPro" id="IPR018200">
    <property type="entry name" value="USP_CS"/>
</dbReference>
<dbReference type="SUPFAM" id="SSF54001">
    <property type="entry name" value="Cysteine proteinases"/>
    <property type="match status" value="1"/>
</dbReference>
<evidence type="ECO:0000259" key="1">
    <source>
        <dbReference type="PROSITE" id="PS50235"/>
    </source>
</evidence>
<sequence length="144" mass="16570">MLISLAPPILTLHLKRFQQAGFNLRKVNKHIKFPEVIDLAPFCAIKCKNVAEGNKRVLYSLYGVVEHSGTMRSGHYTAYAKMRTLKNHLSDLYFHNNFFKFLLTALETESAGQWFHISDTHVQPVAVSKVLNSQAYLLFYERLL</sequence>
<proteinExistence type="predicted"/>
<dbReference type="Ensembl" id="ENSTMTT00000028964.1">
    <property type="protein sequence ID" value="ENSTMTP00000027956.1"/>
    <property type="gene ID" value="ENSTMTG00000020337.1"/>
</dbReference>
<dbReference type="InterPro" id="IPR001394">
    <property type="entry name" value="Peptidase_C19_UCH"/>
</dbReference>
<organism evidence="2 3">
    <name type="scientific">Terrapene triunguis</name>
    <name type="common">Three-toed box turtle</name>
    <dbReference type="NCBI Taxonomy" id="2587831"/>
    <lineage>
        <taxon>Eukaryota</taxon>
        <taxon>Metazoa</taxon>
        <taxon>Chordata</taxon>
        <taxon>Craniata</taxon>
        <taxon>Vertebrata</taxon>
        <taxon>Euteleostomi</taxon>
        <taxon>Archelosauria</taxon>
        <taxon>Testudinata</taxon>
        <taxon>Testudines</taxon>
        <taxon>Cryptodira</taxon>
        <taxon>Durocryptodira</taxon>
        <taxon>Testudinoidea</taxon>
        <taxon>Emydidae</taxon>
        <taxon>Terrapene</taxon>
    </lineage>
</organism>
<dbReference type="Pfam" id="PF00443">
    <property type="entry name" value="UCH"/>
    <property type="match status" value="1"/>
</dbReference>
<dbReference type="GO" id="GO:0004843">
    <property type="term" value="F:cysteine-type deubiquitinase activity"/>
    <property type="evidence" value="ECO:0007669"/>
    <property type="project" value="InterPro"/>
</dbReference>
<dbReference type="InterPro" id="IPR038765">
    <property type="entry name" value="Papain-like_cys_pep_sf"/>
</dbReference>
<dbReference type="Proteomes" id="UP000472274">
    <property type="component" value="Unplaced"/>
</dbReference>
<dbReference type="PANTHER" id="PTHR24006:SF852">
    <property type="entry name" value="UBIQUITIN CARBOXYL-TERMINAL HYDROLASE"/>
    <property type="match status" value="1"/>
</dbReference>
<dbReference type="CDD" id="cd02667">
    <property type="entry name" value="Peptidase_C19K"/>
    <property type="match status" value="1"/>
</dbReference>
<name>A0A674K1N3_9SAUR</name>
<evidence type="ECO:0000313" key="3">
    <source>
        <dbReference type="Proteomes" id="UP000472274"/>
    </source>
</evidence>
<dbReference type="AlphaFoldDB" id="A0A674K1N3"/>
<feature type="domain" description="USP" evidence="1">
    <location>
        <begin position="1"/>
        <end position="143"/>
    </location>
</feature>
<dbReference type="GeneTree" id="ENSGT00940000156013"/>
<dbReference type="InterPro" id="IPR028889">
    <property type="entry name" value="USP"/>
</dbReference>
<evidence type="ECO:0000313" key="2">
    <source>
        <dbReference type="Ensembl" id="ENSTMTP00000027956.1"/>
    </source>
</evidence>
<dbReference type="PROSITE" id="PS50235">
    <property type="entry name" value="USP_3"/>
    <property type="match status" value="1"/>
</dbReference>
<dbReference type="PANTHER" id="PTHR24006">
    <property type="entry name" value="UBIQUITIN CARBOXYL-TERMINAL HYDROLASE"/>
    <property type="match status" value="1"/>
</dbReference>
<protein>
    <recommendedName>
        <fullName evidence="1">USP domain-containing protein</fullName>
    </recommendedName>
</protein>
<accession>A0A674K1N3</accession>